<dbReference type="Pfam" id="PF00293">
    <property type="entry name" value="NUDIX"/>
    <property type="match status" value="1"/>
</dbReference>
<evidence type="ECO:0000256" key="5">
    <source>
        <dbReference type="ARBA" id="ARBA00022842"/>
    </source>
</evidence>
<keyword evidence="6" id="KW-0464">Manganese</keyword>
<evidence type="ECO:0000313" key="8">
    <source>
        <dbReference type="EMBL" id="KAK7038093.1"/>
    </source>
</evidence>
<dbReference type="GO" id="GO:0016818">
    <property type="term" value="F:hydrolase activity, acting on acid anhydrides, in phosphorus-containing anhydrides"/>
    <property type="evidence" value="ECO:0007669"/>
    <property type="project" value="InterPro"/>
</dbReference>
<keyword evidence="9" id="KW-1185">Reference proteome</keyword>
<dbReference type="GO" id="GO:0005739">
    <property type="term" value="C:mitochondrion"/>
    <property type="evidence" value="ECO:0007669"/>
    <property type="project" value="TreeGrafter"/>
</dbReference>
<name>A0AAW0CGW1_9AGAR</name>
<keyword evidence="5" id="KW-0460">Magnesium</keyword>
<reference evidence="8 9" key="1">
    <citation type="journal article" date="2024" name="J Genomics">
        <title>Draft genome sequencing and assembly of Favolaschia claudopus CIRM-BRFM 2984 isolated from oak limbs.</title>
        <authorList>
            <person name="Navarro D."/>
            <person name="Drula E."/>
            <person name="Chaduli D."/>
            <person name="Cazenave R."/>
            <person name="Ahrendt S."/>
            <person name="Wang J."/>
            <person name="Lipzen A."/>
            <person name="Daum C."/>
            <person name="Barry K."/>
            <person name="Grigoriev I.V."/>
            <person name="Favel A."/>
            <person name="Rosso M.N."/>
            <person name="Martin F."/>
        </authorList>
    </citation>
    <scope>NUCLEOTIDE SEQUENCE [LARGE SCALE GENOMIC DNA]</scope>
    <source>
        <strain evidence="8 9">CIRM-BRFM 2984</strain>
    </source>
</reference>
<protein>
    <submittedName>
        <fullName evidence="8">Nudix hydrolase 7</fullName>
    </submittedName>
</protein>
<evidence type="ECO:0000259" key="7">
    <source>
        <dbReference type="PROSITE" id="PS51462"/>
    </source>
</evidence>
<proteinExistence type="predicted"/>
<gene>
    <name evidence="8" type="ORF">R3P38DRAFT_2904387</name>
</gene>
<dbReference type="CDD" id="cd18870">
    <property type="entry name" value="NUDIX_AcylCoAdiphos_Nudt19"/>
    <property type="match status" value="1"/>
</dbReference>
<comment type="cofactor">
    <cofactor evidence="1">
        <name>Mn(2+)</name>
        <dbReference type="ChEBI" id="CHEBI:29035"/>
    </cofactor>
</comment>
<comment type="caution">
    <text evidence="8">The sequence shown here is derived from an EMBL/GenBank/DDBJ whole genome shotgun (WGS) entry which is preliminary data.</text>
</comment>
<evidence type="ECO:0000256" key="2">
    <source>
        <dbReference type="ARBA" id="ARBA00001946"/>
    </source>
</evidence>
<dbReference type="PANTHER" id="PTHR12318">
    <property type="entry name" value="TESTOSTERONE-REGULATED PROTEIN RP2"/>
    <property type="match status" value="1"/>
</dbReference>
<feature type="domain" description="Nudix hydrolase" evidence="7">
    <location>
        <begin position="57"/>
        <end position="240"/>
    </location>
</feature>
<dbReference type="PANTHER" id="PTHR12318:SF0">
    <property type="entry name" value="ACYL-COENZYME A DIPHOSPHATASE NUDT19"/>
    <property type="match status" value="1"/>
</dbReference>
<evidence type="ECO:0000256" key="6">
    <source>
        <dbReference type="ARBA" id="ARBA00023211"/>
    </source>
</evidence>
<accession>A0AAW0CGW1</accession>
<dbReference type="Gene3D" id="3.90.79.10">
    <property type="entry name" value="Nucleoside Triphosphate Pyrophosphohydrolase"/>
    <property type="match status" value="1"/>
</dbReference>
<keyword evidence="4 8" id="KW-0378">Hydrolase</keyword>
<dbReference type="InterPro" id="IPR039121">
    <property type="entry name" value="NUDT19"/>
</dbReference>
<dbReference type="Proteomes" id="UP001362999">
    <property type="component" value="Unassembled WGS sequence"/>
</dbReference>
<organism evidence="8 9">
    <name type="scientific">Favolaschia claudopus</name>
    <dbReference type="NCBI Taxonomy" id="2862362"/>
    <lineage>
        <taxon>Eukaryota</taxon>
        <taxon>Fungi</taxon>
        <taxon>Dikarya</taxon>
        <taxon>Basidiomycota</taxon>
        <taxon>Agaricomycotina</taxon>
        <taxon>Agaricomycetes</taxon>
        <taxon>Agaricomycetidae</taxon>
        <taxon>Agaricales</taxon>
        <taxon>Marasmiineae</taxon>
        <taxon>Mycenaceae</taxon>
        <taxon>Favolaschia</taxon>
    </lineage>
</organism>
<evidence type="ECO:0000256" key="4">
    <source>
        <dbReference type="ARBA" id="ARBA00022801"/>
    </source>
</evidence>
<dbReference type="GO" id="GO:0046872">
    <property type="term" value="F:metal ion binding"/>
    <property type="evidence" value="ECO:0007669"/>
    <property type="project" value="UniProtKB-KW"/>
</dbReference>
<dbReference type="InterPro" id="IPR000086">
    <property type="entry name" value="NUDIX_hydrolase_dom"/>
</dbReference>
<dbReference type="PROSITE" id="PS51462">
    <property type="entry name" value="NUDIX"/>
    <property type="match status" value="1"/>
</dbReference>
<dbReference type="AlphaFoldDB" id="A0AAW0CGW1"/>
<sequence>MFSPGTLYRGFKLPPFSLLRRPKPEPGRPPIDTARFPFTSMSTLKSSSSAPNKAPAAPRPSASLVVINSRNEVLFVQRNPTARSFAGAYVFPGGNLDAAQDSSLAVTAIRETFEEAGILLASGPTPADDVLDQARHAIHSMKTPFQTFLDEHSLVPDVEALLPFTQWITPVFAPRRFQTQFFVAFLGSISASGFTSGAKEDRIPKPDGGQEVIAARFMHPDTVLEEFRDTKISIMPPQYYIIQTLADILRGDTTTAEQRKRVEELARGPFGNMVINPLRLGPPDVEGRIVLTYEGDQTRGGPQGRLHRATILSGKGGVTSAITLERNFDIFTEVDVVRPKL</sequence>
<dbReference type="EMBL" id="JAWWNJ010000017">
    <property type="protein sequence ID" value="KAK7038093.1"/>
    <property type="molecule type" value="Genomic_DNA"/>
</dbReference>
<dbReference type="SUPFAM" id="SSF55811">
    <property type="entry name" value="Nudix"/>
    <property type="match status" value="1"/>
</dbReference>
<comment type="cofactor">
    <cofactor evidence="2">
        <name>Mg(2+)</name>
        <dbReference type="ChEBI" id="CHEBI:18420"/>
    </cofactor>
</comment>
<evidence type="ECO:0000256" key="1">
    <source>
        <dbReference type="ARBA" id="ARBA00001936"/>
    </source>
</evidence>
<keyword evidence="3" id="KW-0479">Metal-binding</keyword>
<dbReference type="InterPro" id="IPR015797">
    <property type="entry name" value="NUDIX_hydrolase-like_dom_sf"/>
</dbReference>
<evidence type="ECO:0000256" key="3">
    <source>
        <dbReference type="ARBA" id="ARBA00022723"/>
    </source>
</evidence>
<evidence type="ECO:0000313" key="9">
    <source>
        <dbReference type="Proteomes" id="UP001362999"/>
    </source>
</evidence>